<dbReference type="Proteomes" id="UP000279457">
    <property type="component" value="Unassembled WGS sequence"/>
</dbReference>
<accession>A0A3N6RW97</accession>
<proteinExistence type="predicted"/>
<gene>
    <name evidence="1" type="ORF">EB241_15140</name>
</gene>
<dbReference type="AlphaFoldDB" id="A0A3N6RW97"/>
<sequence>MNGHYDYYGITDIPTMDLARYQQLLNEEAFLWMDHHEFVRSTFSGEILATNREQLDALIKHLQHYRHEMPSQQPGIVFKLAALV</sequence>
<dbReference type="EMBL" id="RHHM01000012">
    <property type="protein sequence ID" value="RQM37304.1"/>
    <property type="molecule type" value="Genomic_DNA"/>
</dbReference>
<protein>
    <submittedName>
        <fullName evidence="1">Uncharacterized protein</fullName>
    </submittedName>
</protein>
<evidence type="ECO:0000313" key="1">
    <source>
        <dbReference type="EMBL" id="RQM37304.1"/>
    </source>
</evidence>
<evidence type="ECO:0000313" key="2">
    <source>
        <dbReference type="Proteomes" id="UP000279457"/>
    </source>
</evidence>
<organism evidence="1 2">
    <name type="scientific">Erwinia psidii</name>
    <dbReference type="NCBI Taxonomy" id="69224"/>
    <lineage>
        <taxon>Bacteria</taxon>
        <taxon>Pseudomonadati</taxon>
        <taxon>Pseudomonadota</taxon>
        <taxon>Gammaproteobacteria</taxon>
        <taxon>Enterobacterales</taxon>
        <taxon>Erwiniaceae</taxon>
        <taxon>Erwinia</taxon>
    </lineage>
</organism>
<name>A0A3N6RW97_9GAMM</name>
<reference evidence="1 2" key="1">
    <citation type="submission" date="2018-10" db="EMBL/GenBank/DDBJ databases">
        <title>Draft genome sequence for the type isolate of Erwinia psidii, agent causal of bacterial blight in guava (Psidium guajava) and wilt and die-back of Eucalyptus spp.</title>
        <authorList>
            <person name="Hermenegildo P.S."/>
            <person name="Santos S.A."/>
            <person name="Guimaraes L.M.S."/>
            <person name="Vidigal P.M.P."/>
            <person name="Pereira I.C."/>
            <person name="Badel J.L."/>
            <person name="Alfenas-Zerbini P."/>
            <person name="Ferreira M.A.S.V."/>
            <person name="Alfenas A.C."/>
        </authorList>
    </citation>
    <scope>NUCLEOTIDE SEQUENCE [LARGE SCALE GENOMIC DNA]</scope>
    <source>
        <strain evidence="1 2">IBSBF 435</strain>
    </source>
</reference>
<comment type="caution">
    <text evidence="1">The sequence shown here is derived from an EMBL/GenBank/DDBJ whole genome shotgun (WGS) entry which is preliminary data.</text>
</comment>
<keyword evidence="2" id="KW-1185">Reference proteome</keyword>
<dbReference type="OrthoDB" id="6614539at2"/>